<proteinExistence type="inferred from homology"/>
<dbReference type="InterPro" id="IPR036129">
    <property type="entry name" value="Glycerate_kinase_sf"/>
</dbReference>
<dbReference type="Proteomes" id="UP000198891">
    <property type="component" value="Unassembled WGS sequence"/>
</dbReference>
<dbReference type="InterPro" id="IPR004381">
    <property type="entry name" value="Glycerate_kinase"/>
</dbReference>
<keyword evidence="2 4" id="KW-0808">Transferase</keyword>
<keyword evidence="6" id="KW-1185">Reference proteome</keyword>
<reference evidence="5 6" key="1">
    <citation type="submission" date="2016-10" db="EMBL/GenBank/DDBJ databases">
        <authorList>
            <person name="de Groot N.N."/>
        </authorList>
    </citation>
    <scope>NUCLEOTIDE SEQUENCE [LARGE SCALE GENOMIC DNA]</scope>
    <source>
        <strain evidence="5 6">CGMCC 4.3491</strain>
    </source>
</reference>
<dbReference type="GO" id="GO:0008887">
    <property type="term" value="F:glycerate kinase activity"/>
    <property type="evidence" value="ECO:0007669"/>
    <property type="project" value="UniProtKB-UniRule"/>
</dbReference>
<dbReference type="AlphaFoldDB" id="A0A1H3TKN5"/>
<evidence type="ECO:0000256" key="4">
    <source>
        <dbReference type="PIRNR" id="PIRNR006078"/>
    </source>
</evidence>
<dbReference type="SUPFAM" id="SSF110738">
    <property type="entry name" value="Glycerate kinase I"/>
    <property type="match status" value="1"/>
</dbReference>
<dbReference type="PANTHER" id="PTHR21599:SF0">
    <property type="entry name" value="GLYCERATE KINASE"/>
    <property type="match status" value="1"/>
</dbReference>
<dbReference type="Pfam" id="PF02595">
    <property type="entry name" value="Gly_kinase"/>
    <property type="match status" value="1"/>
</dbReference>
<dbReference type="Gene3D" id="3.90.1510.10">
    <property type="entry name" value="Glycerate kinase, domain 2"/>
    <property type="match status" value="1"/>
</dbReference>
<organism evidence="5 6">
    <name type="scientific">Herbiconiux ginsengi</name>
    <dbReference type="NCBI Taxonomy" id="381665"/>
    <lineage>
        <taxon>Bacteria</taxon>
        <taxon>Bacillati</taxon>
        <taxon>Actinomycetota</taxon>
        <taxon>Actinomycetes</taxon>
        <taxon>Micrococcales</taxon>
        <taxon>Microbacteriaceae</taxon>
        <taxon>Herbiconiux</taxon>
    </lineage>
</organism>
<dbReference type="PANTHER" id="PTHR21599">
    <property type="entry name" value="GLYCERATE KINASE"/>
    <property type="match status" value="1"/>
</dbReference>
<dbReference type="PIRSF" id="PIRSF006078">
    <property type="entry name" value="GlxK"/>
    <property type="match status" value="1"/>
</dbReference>
<evidence type="ECO:0000256" key="3">
    <source>
        <dbReference type="ARBA" id="ARBA00022777"/>
    </source>
</evidence>
<protein>
    <submittedName>
        <fullName evidence="5">Glycerate kinase</fullName>
    </submittedName>
</protein>
<dbReference type="GO" id="GO:0031388">
    <property type="term" value="P:organic acid phosphorylation"/>
    <property type="evidence" value="ECO:0007669"/>
    <property type="project" value="UniProtKB-UniRule"/>
</dbReference>
<dbReference type="OrthoDB" id="9774290at2"/>
<dbReference type="RefSeq" id="WP_092557693.1">
    <property type="nucleotide sequence ID" value="NZ_FNPZ01000006.1"/>
</dbReference>
<accession>A0A1H3TKN5</accession>
<evidence type="ECO:0000256" key="2">
    <source>
        <dbReference type="ARBA" id="ARBA00022679"/>
    </source>
</evidence>
<name>A0A1H3TKN5_9MICO</name>
<keyword evidence="3 4" id="KW-0418">Kinase</keyword>
<evidence type="ECO:0000256" key="1">
    <source>
        <dbReference type="ARBA" id="ARBA00006284"/>
    </source>
</evidence>
<sequence length="374" mass="37426">MSRRRVVVAPDSFKGTATAIEVADGLAAGWREVHPDDEVRCLPMADGGEGALDAFAIARPDARRMPVTVTGPDDRTVEAHWLLLPGVDGTEAGGTGVVELANTSGITLLNPLRPLEAHSIGFGQAIRAALDAGVDRLVLAIGGSSSTDGGAGVLQVLGAQFVGVDGSPVPAGNGGLGAVVRASFEGLAALPPGGVTVLTDVTNPLLGRLGAVTVFGPQKGIGEGLAHQAELNLQNFATLVTDARGTDPRESGTGAAGGVGFGLVAWGATLTAGAASVGEEIGLAGAVADADVVLTGEGRYDHQSESGKVPSYVRGVARAAGARVGLVAGAVQSTPRDFDAVVSLTDLAGSGEAAMAETLRWLREAGRRLAAELG</sequence>
<dbReference type="InterPro" id="IPR018197">
    <property type="entry name" value="Glycerate_kinase_RE-like"/>
</dbReference>
<comment type="similarity">
    <text evidence="1 4">Belongs to the glycerate kinase type-1 family.</text>
</comment>
<evidence type="ECO:0000313" key="5">
    <source>
        <dbReference type="EMBL" id="SDZ50776.1"/>
    </source>
</evidence>
<dbReference type="InterPro" id="IPR018193">
    <property type="entry name" value="Glyc_kinase_flavodox-like_fold"/>
</dbReference>
<gene>
    <name evidence="5" type="ORF">SAMN05216554_4301</name>
</gene>
<dbReference type="Gene3D" id="3.40.50.10350">
    <property type="entry name" value="Glycerate kinase, domain 1"/>
    <property type="match status" value="1"/>
</dbReference>
<dbReference type="EMBL" id="FNPZ01000006">
    <property type="protein sequence ID" value="SDZ50776.1"/>
    <property type="molecule type" value="Genomic_DNA"/>
</dbReference>
<evidence type="ECO:0000313" key="6">
    <source>
        <dbReference type="Proteomes" id="UP000198891"/>
    </source>
</evidence>
<dbReference type="NCBIfam" id="TIGR00045">
    <property type="entry name" value="glycerate kinase"/>
    <property type="match status" value="1"/>
</dbReference>
<dbReference type="STRING" id="381665.SAMN05216554_4301"/>